<protein>
    <submittedName>
        <fullName evidence="8">Sulfotransferase family protein</fullName>
    </submittedName>
</protein>
<accession>A0A2U1CZU2</accession>
<dbReference type="Proteomes" id="UP000245887">
    <property type="component" value="Unassembled WGS sequence"/>
</dbReference>
<organism evidence="8 9">
    <name type="scientific">Tamilnaduibacter salinus</name>
    <dbReference type="NCBI Taxonomy" id="1484056"/>
    <lineage>
        <taxon>Bacteria</taxon>
        <taxon>Pseudomonadati</taxon>
        <taxon>Pseudomonadota</taxon>
        <taxon>Gammaproteobacteria</taxon>
        <taxon>Pseudomonadales</taxon>
        <taxon>Marinobacteraceae</taxon>
        <taxon>Tamilnaduibacter</taxon>
    </lineage>
</organism>
<keyword evidence="5" id="KW-0333">Golgi apparatus</keyword>
<keyword evidence="2 8" id="KW-0808">Transferase</keyword>
<evidence type="ECO:0000256" key="5">
    <source>
        <dbReference type="ARBA" id="ARBA00023034"/>
    </source>
</evidence>
<name>A0A2U1CZU2_9GAMM</name>
<sequence length="302" mass="34874">MENHSFIKFVPGVYVIYLSIPKVASSSISHAMMVRQPTANEAMSEHSREGKALTNWRPASAPHPSLPIFTFTRHPIRKFLSYYKDKFVRARGRGFELDHLRDLKFDPEMSLEEVIEHMMTIPVERMEHHAQPQHRIVLKDGELIPDFIGQVETLADDWPVVEALSLSEFTIDGKKNVTGSNDDLSGVSDAALSALTRYYEEDFELFGYEKPECADDTVAVRKAKRPLSSEELERLRLDIEDRRRRMVNLSRDLEDDDFRAEYARSMQDAFNDYLIHANKASQKRCPSRRRALRSMKRALVNS</sequence>
<reference evidence="8 9" key="1">
    <citation type="submission" date="2018-04" db="EMBL/GenBank/DDBJ databases">
        <title>Genomic Encyclopedia of Type Strains, Phase IV (KMG-IV): sequencing the most valuable type-strain genomes for metagenomic binning, comparative biology and taxonomic classification.</title>
        <authorList>
            <person name="Goeker M."/>
        </authorList>
    </citation>
    <scope>NUCLEOTIDE SEQUENCE [LARGE SCALE GENOMIC DNA]</scope>
    <source>
        <strain evidence="8 9">DSM 28688</strain>
    </source>
</reference>
<dbReference type="InterPro" id="IPR005331">
    <property type="entry name" value="Sulfotransferase"/>
</dbReference>
<keyword evidence="7" id="KW-0325">Glycoprotein</keyword>
<evidence type="ECO:0000256" key="7">
    <source>
        <dbReference type="ARBA" id="ARBA00023180"/>
    </source>
</evidence>
<dbReference type="AlphaFoldDB" id="A0A2U1CZU2"/>
<comment type="caution">
    <text evidence="8">The sequence shown here is derived from an EMBL/GenBank/DDBJ whole genome shotgun (WGS) entry which is preliminary data.</text>
</comment>
<dbReference type="Pfam" id="PF03567">
    <property type="entry name" value="Sulfotransfer_2"/>
    <property type="match status" value="1"/>
</dbReference>
<evidence type="ECO:0000256" key="3">
    <source>
        <dbReference type="ARBA" id="ARBA00022692"/>
    </source>
</evidence>
<evidence type="ECO:0000256" key="2">
    <source>
        <dbReference type="ARBA" id="ARBA00022679"/>
    </source>
</evidence>
<keyword evidence="6" id="KW-0472">Membrane</keyword>
<evidence type="ECO:0000313" key="8">
    <source>
        <dbReference type="EMBL" id="PVY78308.1"/>
    </source>
</evidence>
<gene>
    <name evidence="8" type="ORF">C8D92_102349</name>
</gene>
<dbReference type="PANTHER" id="PTHR12137">
    <property type="entry name" value="CARBOHYDRATE SULFOTRANSFERASE"/>
    <property type="match status" value="1"/>
</dbReference>
<evidence type="ECO:0000256" key="4">
    <source>
        <dbReference type="ARBA" id="ARBA00022989"/>
    </source>
</evidence>
<dbReference type="InterPro" id="IPR018011">
    <property type="entry name" value="Carb_sulfotrans_8-10"/>
</dbReference>
<dbReference type="PANTHER" id="PTHR12137:SF54">
    <property type="entry name" value="CARBOHYDRATE SULFOTRANSFERASE"/>
    <property type="match status" value="1"/>
</dbReference>
<evidence type="ECO:0000256" key="6">
    <source>
        <dbReference type="ARBA" id="ARBA00023136"/>
    </source>
</evidence>
<evidence type="ECO:0000313" key="9">
    <source>
        <dbReference type="Proteomes" id="UP000245887"/>
    </source>
</evidence>
<proteinExistence type="predicted"/>
<keyword evidence="3" id="KW-0812">Transmembrane</keyword>
<evidence type="ECO:0000256" key="1">
    <source>
        <dbReference type="ARBA" id="ARBA00004323"/>
    </source>
</evidence>
<keyword evidence="4" id="KW-1133">Transmembrane helix</keyword>
<dbReference type="RefSeq" id="WP_116918517.1">
    <property type="nucleotide sequence ID" value="NZ_QEKQ01000002.1"/>
</dbReference>
<comment type="subcellular location">
    <subcellularLocation>
        <location evidence="1">Golgi apparatus membrane</location>
        <topology evidence="1">Single-pass type II membrane protein</topology>
    </subcellularLocation>
</comment>
<dbReference type="GO" id="GO:0008146">
    <property type="term" value="F:sulfotransferase activity"/>
    <property type="evidence" value="ECO:0007669"/>
    <property type="project" value="InterPro"/>
</dbReference>
<dbReference type="OrthoDB" id="288532at2"/>
<dbReference type="GO" id="GO:0016020">
    <property type="term" value="C:membrane"/>
    <property type="evidence" value="ECO:0007669"/>
    <property type="project" value="InterPro"/>
</dbReference>
<dbReference type="GO" id="GO:0016051">
    <property type="term" value="P:carbohydrate biosynthetic process"/>
    <property type="evidence" value="ECO:0007669"/>
    <property type="project" value="InterPro"/>
</dbReference>
<dbReference type="EMBL" id="QEKQ01000002">
    <property type="protein sequence ID" value="PVY78308.1"/>
    <property type="molecule type" value="Genomic_DNA"/>
</dbReference>